<dbReference type="AlphaFoldDB" id="A0A0L7L066"/>
<name>A0A0L7L066_OPEBR</name>
<accession>A0A0L7L066</accession>
<keyword evidence="2" id="KW-1185">Reference proteome</keyword>
<keyword evidence="1" id="KW-0808">Transferase</keyword>
<dbReference type="EMBL" id="JTDY01003937">
    <property type="protein sequence ID" value="KOB68810.1"/>
    <property type="molecule type" value="Genomic_DNA"/>
</dbReference>
<sequence>MALAKSLVDQGSMFRQQVRQCAHTADDGAREVTGGPGQHQTMALAKSLADQGSIFRQQVRQCAHTADDGAREVAGGPGQHV</sequence>
<evidence type="ECO:0000313" key="2">
    <source>
        <dbReference type="Proteomes" id="UP000037510"/>
    </source>
</evidence>
<proteinExistence type="predicted"/>
<dbReference type="Proteomes" id="UP000037510">
    <property type="component" value="Unassembled WGS sequence"/>
</dbReference>
<organism evidence="1 2">
    <name type="scientific">Operophtera brumata</name>
    <name type="common">Winter moth</name>
    <name type="synonym">Phalaena brumata</name>
    <dbReference type="NCBI Taxonomy" id="104452"/>
    <lineage>
        <taxon>Eukaryota</taxon>
        <taxon>Metazoa</taxon>
        <taxon>Ecdysozoa</taxon>
        <taxon>Arthropoda</taxon>
        <taxon>Hexapoda</taxon>
        <taxon>Insecta</taxon>
        <taxon>Pterygota</taxon>
        <taxon>Neoptera</taxon>
        <taxon>Endopterygota</taxon>
        <taxon>Lepidoptera</taxon>
        <taxon>Glossata</taxon>
        <taxon>Ditrysia</taxon>
        <taxon>Geometroidea</taxon>
        <taxon>Geometridae</taxon>
        <taxon>Larentiinae</taxon>
        <taxon>Operophtera</taxon>
    </lineage>
</organism>
<dbReference type="GO" id="GO:0004674">
    <property type="term" value="F:protein serine/threonine kinase activity"/>
    <property type="evidence" value="ECO:0007669"/>
    <property type="project" value="UniProtKB-KW"/>
</dbReference>
<protein>
    <submittedName>
        <fullName evidence="1">Serine/threonine protein kinase</fullName>
    </submittedName>
</protein>
<keyword evidence="1" id="KW-0418">Kinase</keyword>
<gene>
    <name evidence="1" type="ORF">OBRU01_18729</name>
</gene>
<comment type="caution">
    <text evidence="1">The sequence shown here is derived from an EMBL/GenBank/DDBJ whole genome shotgun (WGS) entry which is preliminary data.</text>
</comment>
<reference evidence="1 2" key="1">
    <citation type="journal article" date="2015" name="Genome Biol. Evol.">
        <title>The genome of winter moth (Operophtera brumata) provides a genomic perspective on sexual dimorphism and phenology.</title>
        <authorList>
            <person name="Derks M.F."/>
            <person name="Smit S."/>
            <person name="Salis L."/>
            <person name="Schijlen E."/>
            <person name="Bossers A."/>
            <person name="Mateman C."/>
            <person name="Pijl A.S."/>
            <person name="de Ridder D."/>
            <person name="Groenen M.A."/>
            <person name="Visser M.E."/>
            <person name="Megens H.J."/>
        </authorList>
    </citation>
    <scope>NUCLEOTIDE SEQUENCE [LARGE SCALE GENOMIC DNA]</scope>
    <source>
        <strain evidence="1">WM2013NL</strain>
        <tissue evidence="1">Head and thorax</tissue>
    </source>
</reference>
<keyword evidence="1" id="KW-0723">Serine/threonine-protein kinase</keyword>
<evidence type="ECO:0000313" key="1">
    <source>
        <dbReference type="EMBL" id="KOB68810.1"/>
    </source>
</evidence>